<dbReference type="Pfam" id="PF03772">
    <property type="entry name" value="Competence"/>
    <property type="match status" value="1"/>
</dbReference>
<feature type="transmembrane region" description="Helical" evidence="6">
    <location>
        <begin position="362"/>
        <end position="378"/>
    </location>
</feature>
<feature type="transmembrane region" description="Helical" evidence="6">
    <location>
        <begin position="483"/>
        <end position="505"/>
    </location>
</feature>
<dbReference type="EMBL" id="JAVTTP010000001">
    <property type="protein sequence ID" value="MDT7829257.1"/>
    <property type="molecule type" value="Genomic_DNA"/>
</dbReference>
<keyword evidence="10" id="KW-1185">Reference proteome</keyword>
<comment type="caution">
    <text evidence="9">The sequence shown here is derived from an EMBL/GenBank/DDBJ whole genome shotgun (WGS) entry which is preliminary data.</text>
</comment>
<organism evidence="9 10">
    <name type="scientific">Pricia mediterranea</name>
    <dbReference type="NCBI Taxonomy" id="3076079"/>
    <lineage>
        <taxon>Bacteria</taxon>
        <taxon>Pseudomonadati</taxon>
        <taxon>Bacteroidota</taxon>
        <taxon>Flavobacteriia</taxon>
        <taxon>Flavobacteriales</taxon>
        <taxon>Flavobacteriaceae</taxon>
        <taxon>Pricia</taxon>
    </lineage>
</organism>
<feature type="domain" description="DUF4131" evidence="8">
    <location>
        <begin position="31"/>
        <end position="180"/>
    </location>
</feature>
<evidence type="ECO:0000256" key="5">
    <source>
        <dbReference type="ARBA" id="ARBA00023136"/>
    </source>
</evidence>
<proteinExistence type="predicted"/>
<dbReference type="NCBIfam" id="TIGR00360">
    <property type="entry name" value="ComEC_N-term"/>
    <property type="match status" value="1"/>
</dbReference>
<dbReference type="RefSeq" id="WP_314015075.1">
    <property type="nucleotide sequence ID" value="NZ_JAVTTP010000001.1"/>
</dbReference>
<evidence type="ECO:0000256" key="1">
    <source>
        <dbReference type="ARBA" id="ARBA00004651"/>
    </source>
</evidence>
<dbReference type="PANTHER" id="PTHR30619:SF1">
    <property type="entry name" value="RECOMBINATION PROTEIN 2"/>
    <property type="match status" value="1"/>
</dbReference>
<evidence type="ECO:0000313" key="9">
    <source>
        <dbReference type="EMBL" id="MDT7829257.1"/>
    </source>
</evidence>
<evidence type="ECO:0000259" key="8">
    <source>
        <dbReference type="Pfam" id="PF13567"/>
    </source>
</evidence>
<dbReference type="PANTHER" id="PTHR30619">
    <property type="entry name" value="DNA INTERNALIZATION/COMPETENCE PROTEIN COMEC/REC2"/>
    <property type="match status" value="1"/>
</dbReference>
<keyword evidence="4 6" id="KW-1133">Transmembrane helix</keyword>
<feature type="transmembrane region" description="Helical" evidence="6">
    <location>
        <begin position="31"/>
        <end position="48"/>
    </location>
</feature>
<feature type="transmembrane region" description="Helical" evidence="6">
    <location>
        <begin position="60"/>
        <end position="82"/>
    </location>
</feature>
<feature type="transmembrane region" description="Helical" evidence="6">
    <location>
        <begin position="419"/>
        <end position="446"/>
    </location>
</feature>
<evidence type="ECO:0000256" key="3">
    <source>
        <dbReference type="ARBA" id="ARBA00022692"/>
    </source>
</evidence>
<dbReference type="InterPro" id="IPR052159">
    <property type="entry name" value="Competence_DNA_uptake"/>
</dbReference>
<dbReference type="Proteomes" id="UP001250656">
    <property type="component" value="Unassembled WGS sequence"/>
</dbReference>
<feature type="domain" description="ComEC/Rec2-related protein" evidence="7">
    <location>
        <begin position="236"/>
        <end position="506"/>
    </location>
</feature>
<feature type="transmembrane region" description="Helical" evidence="6">
    <location>
        <begin position="291"/>
        <end position="307"/>
    </location>
</feature>
<evidence type="ECO:0000313" key="10">
    <source>
        <dbReference type="Proteomes" id="UP001250656"/>
    </source>
</evidence>
<name>A0ABU3L868_9FLAO</name>
<reference evidence="9 10" key="1">
    <citation type="submission" date="2023-09" db="EMBL/GenBank/DDBJ databases">
        <title>Novel taxa isolated from Blanes Bay.</title>
        <authorList>
            <person name="Rey-Velasco X."/>
            <person name="Lucena T."/>
        </authorList>
    </citation>
    <scope>NUCLEOTIDE SEQUENCE [LARGE SCALE GENOMIC DNA]</scope>
    <source>
        <strain evidence="9 10">S334</strain>
    </source>
</reference>
<evidence type="ECO:0000259" key="7">
    <source>
        <dbReference type="Pfam" id="PF03772"/>
    </source>
</evidence>
<keyword evidence="3 6" id="KW-0812">Transmembrane</keyword>
<feature type="transmembrane region" description="Helical" evidence="6">
    <location>
        <begin position="257"/>
        <end position="279"/>
    </location>
</feature>
<protein>
    <submittedName>
        <fullName evidence="9">ComEC/Rec2 family competence protein</fullName>
    </submittedName>
</protein>
<dbReference type="InterPro" id="IPR004477">
    <property type="entry name" value="ComEC_N"/>
</dbReference>
<feature type="transmembrane region" description="Helical" evidence="6">
    <location>
        <begin position="336"/>
        <end position="356"/>
    </location>
</feature>
<keyword evidence="5 6" id="KW-0472">Membrane</keyword>
<dbReference type="InterPro" id="IPR025405">
    <property type="entry name" value="DUF4131"/>
</dbReference>
<evidence type="ECO:0000256" key="6">
    <source>
        <dbReference type="SAM" id="Phobius"/>
    </source>
</evidence>
<gene>
    <name evidence="9" type="ORF">RQM65_11320</name>
</gene>
<sequence>MNLLRFIPIKLTLLLVLGILAGKYFRPEVALPVVLVIFLLSFLAYLLYQDKRAALGSTKHVLTFGILVALTTITIGVMAVSLTDSNNRPGHYSHLNSTGNRLWRLKVDKVLKSTSFSDRYIAEVVRLENRKASGKLLLSFSLHPTPNKLRVDDELLVYADIDPISPPVNPHQFDYRKYMSGLDVRDRMRLQEHNHTVLPDSRSTVYGIAASFRQYIIDKLKEADFGEEELGIIQALLLGQRNDISPETYENYKNAGAVHMLAVSGLHIGIILLLLRFLLQPLERLPWGKPLKLMLIVALLWGFAFLAGLSPSVVRAVTMFSFVAYALHLNRPGNTFNVLALSMFTILLVIDPMLLFQVGFQMSYAAVFAIVWLFPLLQRLWNPKNKVLRYFWQLLSVSLAAQLGVLPISLFYFHQFPGLFFISNLVIVPALGLILGTGILVIFLALLNRLPDVLVTVYDSMIRWMNSLVGWVARQEDFVFRDIAFDIVQLLLAYAILIFGVFFLAKPNFKKAIALFLAIIGFQLWLFNASYQTRQKQSLFVAHQTKNSGLIHQSGAHVWAMTNNAPRLERLMRDYRIAERTISLTRESFKNAYRFRGKKLLVIDSLGVYPKENLRPDYVLLTGSPRLNLQRLIDSLRPKKIIADGSNYRSYIERWKLTCSRRKMPFHYTGEMGAFYFER</sequence>
<feature type="transmembrane region" description="Helical" evidence="6">
    <location>
        <begin position="512"/>
        <end position="531"/>
    </location>
</feature>
<feature type="transmembrane region" description="Helical" evidence="6">
    <location>
        <begin position="453"/>
        <end position="471"/>
    </location>
</feature>
<evidence type="ECO:0000256" key="2">
    <source>
        <dbReference type="ARBA" id="ARBA00022475"/>
    </source>
</evidence>
<comment type="subcellular location">
    <subcellularLocation>
        <location evidence="1">Cell membrane</location>
        <topology evidence="1">Multi-pass membrane protein</topology>
    </subcellularLocation>
</comment>
<dbReference type="Pfam" id="PF13567">
    <property type="entry name" value="DUF4131"/>
    <property type="match status" value="1"/>
</dbReference>
<evidence type="ECO:0000256" key="4">
    <source>
        <dbReference type="ARBA" id="ARBA00022989"/>
    </source>
</evidence>
<feature type="transmembrane region" description="Helical" evidence="6">
    <location>
        <begin position="390"/>
        <end position="413"/>
    </location>
</feature>
<keyword evidence="2" id="KW-1003">Cell membrane</keyword>
<accession>A0ABU3L868</accession>